<organism evidence="1 2">
    <name type="scientific">Petralouisia muris</name>
    <dbReference type="NCBI Taxonomy" id="3032872"/>
    <lineage>
        <taxon>Bacteria</taxon>
        <taxon>Bacillati</taxon>
        <taxon>Bacillota</taxon>
        <taxon>Clostridia</taxon>
        <taxon>Lachnospirales</taxon>
        <taxon>Lachnospiraceae</taxon>
        <taxon>Petralouisia</taxon>
    </lineage>
</organism>
<sequence length="134" mass="14323">MIAVMGMCVVMVSASTSALAAEIPDQKELSINEENIIQPRVNWTGNARLSTDGYYNVTSSNNIFRDSPKVTNHAGNPGTIKVRIINGNGKQVGNTKEIKAGKTVTMDQIPAFSGTYTLQAKAISKAGSYTITID</sequence>
<accession>A0AC61RU74</accession>
<gene>
    <name evidence="1" type="ORF">E5329_16465</name>
</gene>
<dbReference type="Proteomes" id="UP000304953">
    <property type="component" value="Unassembled WGS sequence"/>
</dbReference>
<name>A0AC61RU74_9FIRM</name>
<evidence type="ECO:0000313" key="2">
    <source>
        <dbReference type="Proteomes" id="UP000304953"/>
    </source>
</evidence>
<dbReference type="EMBL" id="SRYA01000034">
    <property type="protein sequence ID" value="TGY95154.1"/>
    <property type="molecule type" value="Genomic_DNA"/>
</dbReference>
<evidence type="ECO:0000313" key="1">
    <source>
        <dbReference type="EMBL" id="TGY95154.1"/>
    </source>
</evidence>
<comment type="caution">
    <text evidence="1">The sequence shown here is derived from an EMBL/GenBank/DDBJ whole genome shotgun (WGS) entry which is preliminary data.</text>
</comment>
<proteinExistence type="predicted"/>
<keyword evidence="2" id="KW-1185">Reference proteome</keyword>
<reference evidence="1" key="1">
    <citation type="submission" date="2019-04" db="EMBL/GenBank/DDBJ databases">
        <title>Microbes associate with the intestines of laboratory mice.</title>
        <authorList>
            <person name="Navarre W."/>
            <person name="Wong E."/>
            <person name="Huang K."/>
            <person name="Tropini C."/>
            <person name="Ng K."/>
            <person name="Yu B."/>
        </authorList>
    </citation>
    <scope>NUCLEOTIDE SEQUENCE</scope>
    <source>
        <strain evidence="1">NM01_1-7b</strain>
    </source>
</reference>
<protein>
    <submittedName>
        <fullName evidence="1">Uncharacterized protein</fullName>
    </submittedName>
</protein>